<evidence type="ECO:0000259" key="2">
    <source>
        <dbReference type="Pfam" id="PF12017"/>
    </source>
</evidence>
<dbReference type="RefSeq" id="XP_025419331.1">
    <property type="nucleotide sequence ID" value="XM_025563546.1"/>
</dbReference>
<proteinExistence type="predicted"/>
<evidence type="ECO:0000313" key="4">
    <source>
        <dbReference type="Proteomes" id="UP000694846"/>
    </source>
</evidence>
<dbReference type="InterPro" id="IPR048365">
    <property type="entry name" value="TNP-like_RNaseH_N"/>
</dbReference>
<feature type="coiled-coil region" evidence="1">
    <location>
        <begin position="45"/>
        <end position="72"/>
    </location>
</feature>
<gene>
    <name evidence="5" type="primary">LOC112689713</name>
</gene>
<accession>A0A8B8G9P2</accession>
<dbReference type="Pfam" id="PF21787">
    <property type="entry name" value="TNP-like_RNaseH_N"/>
    <property type="match status" value="1"/>
</dbReference>
<reference evidence="5" key="1">
    <citation type="submission" date="2025-08" db="UniProtKB">
        <authorList>
            <consortium name="RefSeq"/>
        </authorList>
    </citation>
    <scope>IDENTIFICATION</scope>
    <source>
        <tissue evidence="5">Whole body</tissue>
    </source>
</reference>
<keyword evidence="1" id="KW-0175">Coiled coil</keyword>
<dbReference type="GeneID" id="112689713"/>
<feature type="domain" description="Transposable element P transposase-like RNase H" evidence="3">
    <location>
        <begin position="145"/>
        <end position="230"/>
    </location>
</feature>
<dbReference type="Proteomes" id="UP000694846">
    <property type="component" value="Unplaced"/>
</dbReference>
<keyword evidence="4" id="KW-1185">Reference proteome</keyword>
<dbReference type="Pfam" id="PF12017">
    <property type="entry name" value="Tnp_P_element"/>
    <property type="match status" value="1"/>
</dbReference>
<evidence type="ECO:0000256" key="1">
    <source>
        <dbReference type="SAM" id="Coils"/>
    </source>
</evidence>
<evidence type="ECO:0000259" key="3">
    <source>
        <dbReference type="Pfam" id="PF21787"/>
    </source>
</evidence>
<name>A0A8B8G9P2_9HEMI</name>
<dbReference type="OrthoDB" id="6604432at2759"/>
<feature type="domain" description="THAP9-like helix-turn-helix" evidence="2">
    <location>
        <begin position="79"/>
        <end position="132"/>
    </location>
</feature>
<protein>
    <submittedName>
        <fullName evidence="5">Uncharacterized protein LOC112689713</fullName>
    </submittedName>
</protein>
<organism evidence="4 5">
    <name type="scientific">Sipha flava</name>
    <name type="common">yellow sugarcane aphid</name>
    <dbReference type="NCBI Taxonomy" id="143950"/>
    <lineage>
        <taxon>Eukaryota</taxon>
        <taxon>Metazoa</taxon>
        <taxon>Ecdysozoa</taxon>
        <taxon>Arthropoda</taxon>
        <taxon>Hexapoda</taxon>
        <taxon>Insecta</taxon>
        <taxon>Pterygota</taxon>
        <taxon>Neoptera</taxon>
        <taxon>Paraneoptera</taxon>
        <taxon>Hemiptera</taxon>
        <taxon>Sternorrhyncha</taxon>
        <taxon>Aphidomorpha</taxon>
        <taxon>Aphidoidea</taxon>
        <taxon>Aphididae</taxon>
        <taxon>Sipha</taxon>
    </lineage>
</organism>
<sequence length="234" mass="26961">MITGTLTAHKINDTSEDLITSSISDRSHSLHKKFVDVGVQTKLSNNDFNNALNNLRRDKKILQQKLNRKDKRSSLPFTLFSNETSNSQNLETCRSYSEEIRKFRLTLHFYSLCAYDFIRQRSTLPDPSTIRRFLRWFLARLEWQVYEYSDLGGIAHVTNEELATESLVFIISSLSGKFNYPVAYFFINKMNATVQSQLVISIILILYEAGIIVQSLTSDGISTNLKAYEYLFVV</sequence>
<dbReference type="InterPro" id="IPR021896">
    <property type="entry name" value="THAP9-like_HTH"/>
</dbReference>
<evidence type="ECO:0000313" key="5">
    <source>
        <dbReference type="RefSeq" id="XP_025419331.1"/>
    </source>
</evidence>
<dbReference type="AlphaFoldDB" id="A0A8B8G9P2"/>